<proteinExistence type="predicted"/>
<evidence type="ECO:0000313" key="1">
    <source>
        <dbReference type="EMBL" id="CAG8510119.1"/>
    </source>
</evidence>
<comment type="caution">
    <text evidence="1">The sequence shown here is derived from an EMBL/GenBank/DDBJ whole genome shotgun (WGS) entry which is preliminary data.</text>
</comment>
<sequence>KFPDDAWVKISFMFVYSKRVNPNRISDTRKNIRGPAKSTAAQIESRVIEPRAKVAIPAVPATRTPKLVNSCKVRLRRYLEEEGMKGASVSQKYIRIPLEMSPEPTSVAAISPTSNVFPHNLFPKEYNTSNYNKSMQTVDTRAHAFLTSLNNIPSPASEVRDNQDVHRIQRHQILNGSHTMSTTQSNPRQPSSSSIDGNHERLTDRSSHETKRNGSLDLLVAAAVAINLRDSDYSNIEKLEQKRLEHERQRNEQRKRFEAQMKILELQQLREEQDLLEKHHAGGCSSVQSASAPNTPPSLASNDSRPRSDTMQSSMDTSISHPNQFESIHSESSHNIQQRSHISSRSVPNSRRNSNETPEKPSWSEVGKLSLDLKDDNSENTEKDFIRASIGKSTSNLHKNSVRLSGATSVNAPNNDASLFPQFNGNFLLDDDGETSETGLNANPSLVSSSYVRRYLQMHGDDDKFPILVRRDSYPGMLSASSAALDLASLRQTPSRHRGLDSILNADWAYAYQHQSDELLGDCPASRANLDKLAPLFSENQVSGKSTVTTPAATSSASNTGCSNGFSYVNDRKKMDNIVTESSSTKQRIPKLSTSYSTPDLASATRLFGCRSTILNSQSARDLFIDSDNQMSQNVQLQNNNDLVGSGICRFFQQGFCSWGDRCQYAHTHTFNGIPPVNMGLTTQLGAYPGVMPQMNNTTAFYGQYGMTGIGGISMIPGSNGFGYNQNFGLNAALNNNANGMRSMMHVNNLTFSKTNQKRLSGDLEVNRFTGVMLEDLVGEIYSLCKDQHGCRYLQKKLEEKNEQYIGMIFNEVFSHFVELMTDPFGNYLCQKLLEYCNDDQRTIIIETVAPELVNISLNMHGTRAVQKMIEFLSTPTQIRIVIVALNPNVVPLIKDLNGNHVIQKCLHRLSHEENQVSFLKNCIEVATHRHGCCVLQRCIDRASESQKIQLVTEITFNALTLVQDPFGNYVVQYVLDLGDSRFTDALIRKFIGNVCLLSVQKFSSNVMEKCIRVAEPETRKFLIDEMLNKNRLDKLLRDSYANYVVQTSLDYADPIQRAQLVECIRPLLPAIRNTPYGKRIQGKLHREQMQALNTINSLNMNNMNMIRFPFNGLGNFGNMGMIGIGDYAHSYHYL</sequence>
<keyword evidence="2" id="KW-1185">Reference proteome</keyword>
<name>A0ACA9L476_9GLOM</name>
<dbReference type="Proteomes" id="UP000789366">
    <property type="component" value="Unassembled WGS sequence"/>
</dbReference>
<dbReference type="EMBL" id="CAJVPW010002621">
    <property type="protein sequence ID" value="CAG8510119.1"/>
    <property type="molecule type" value="Genomic_DNA"/>
</dbReference>
<protein>
    <submittedName>
        <fullName evidence="1">8818_t:CDS:1</fullName>
    </submittedName>
</protein>
<reference evidence="1" key="1">
    <citation type="submission" date="2021-06" db="EMBL/GenBank/DDBJ databases">
        <authorList>
            <person name="Kallberg Y."/>
            <person name="Tangrot J."/>
            <person name="Rosling A."/>
        </authorList>
    </citation>
    <scope>NUCLEOTIDE SEQUENCE</scope>
    <source>
        <strain evidence="1">28 12/20/2015</strain>
    </source>
</reference>
<accession>A0ACA9L476</accession>
<feature type="non-terminal residue" evidence="1">
    <location>
        <position position="1"/>
    </location>
</feature>
<gene>
    <name evidence="1" type="ORF">SPELUC_LOCUS3438</name>
</gene>
<organism evidence="1 2">
    <name type="scientific">Cetraspora pellucida</name>
    <dbReference type="NCBI Taxonomy" id="1433469"/>
    <lineage>
        <taxon>Eukaryota</taxon>
        <taxon>Fungi</taxon>
        <taxon>Fungi incertae sedis</taxon>
        <taxon>Mucoromycota</taxon>
        <taxon>Glomeromycotina</taxon>
        <taxon>Glomeromycetes</taxon>
        <taxon>Diversisporales</taxon>
        <taxon>Gigasporaceae</taxon>
        <taxon>Cetraspora</taxon>
    </lineage>
</organism>
<evidence type="ECO:0000313" key="2">
    <source>
        <dbReference type="Proteomes" id="UP000789366"/>
    </source>
</evidence>